<dbReference type="GO" id="GO:0017061">
    <property type="term" value="F:S-methyl-5-thioadenosine phosphorylase activity"/>
    <property type="evidence" value="ECO:0007669"/>
    <property type="project" value="InterPro"/>
</dbReference>
<dbReference type="CDD" id="cd09010">
    <property type="entry name" value="MTAP_SsMTAPII_like_MTIP"/>
    <property type="match status" value="1"/>
</dbReference>
<feature type="binding site" evidence="4">
    <location>
        <position position="199"/>
    </location>
    <ligand>
        <name>substrate</name>
    </ligand>
</feature>
<dbReference type="FunFam" id="3.40.50.1580:FF:000012">
    <property type="entry name" value="Probable 6-oxopurine nucleoside phosphorylase"/>
    <property type="match status" value="1"/>
</dbReference>
<evidence type="ECO:0000313" key="7">
    <source>
        <dbReference type="Proteomes" id="UP000267841"/>
    </source>
</evidence>
<dbReference type="PANTHER" id="PTHR42679">
    <property type="entry name" value="S-METHYL-5'-THIOADENOSINE PHOSPHORYLASE"/>
    <property type="match status" value="1"/>
</dbReference>
<keyword evidence="7" id="KW-1185">Reference proteome</keyword>
<dbReference type="SUPFAM" id="SSF53167">
    <property type="entry name" value="Purine and uridine phosphorylases"/>
    <property type="match status" value="1"/>
</dbReference>
<comment type="similarity">
    <text evidence="4">Belongs to the PNP/MTAP phosphorylase family. MTAP subfamily.</text>
</comment>
<evidence type="ECO:0000256" key="4">
    <source>
        <dbReference type="HAMAP-Rule" id="MF_01963"/>
    </source>
</evidence>
<comment type="subunit">
    <text evidence="4">Homohexamer. Dimer of a homotrimer.</text>
</comment>
<evidence type="ECO:0000256" key="1">
    <source>
        <dbReference type="ARBA" id="ARBA00022676"/>
    </source>
</evidence>
<gene>
    <name evidence="6" type="ORF">BCF55_1887</name>
</gene>
<dbReference type="GO" id="GO:0019509">
    <property type="term" value="P:L-methionine salvage from methylthioadenosine"/>
    <property type="evidence" value="ECO:0007669"/>
    <property type="project" value="TreeGrafter"/>
</dbReference>
<accession>A0A497XTJ3</accession>
<feature type="site" description="Important for substrate specificity" evidence="4">
    <location>
        <position position="235"/>
    </location>
</feature>
<evidence type="ECO:0000256" key="2">
    <source>
        <dbReference type="ARBA" id="ARBA00022679"/>
    </source>
</evidence>
<dbReference type="Proteomes" id="UP000267841">
    <property type="component" value="Unassembled WGS sequence"/>
</dbReference>
<evidence type="ECO:0000256" key="3">
    <source>
        <dbReference type="ARBA" id="ARBA00022726"/>
    </source>
</evidence>
<feature type="domain" description="Nucleoside phosphorylase" evidence="5">
    <location>
        <begin position="2"/>
        <end position="257"/>
    </location>
</feature>
<keyword evidence="2 4" id="KW-0808">Transferase</keyword>
<dbReference type="InterPro" id="IPR018099">
    <property type="entry name" value="Purine_phosphorylase-2_CS"/>
</dbReference>
<comment type="function">
    <text evidence="4">Purine nucleoside phosphorylase which is highly specific for 6-oxopurine nucleosides. Cleaves guanosine or inosine to respective bases and sugar-1-phosphate molecules. Involved in purine salvage.</text>
</comment>
<dbReference type="NCBIfam" id="NF006599">
    <property type="entry name" value="PRK09136.1"/>
    <property type="match status" value="1"/>
</dbReference>
<sequence>MLGIIGGSGLYKLENIKIRDEVYVNTPFGGPSSPVIIGELEGKRVAFLARHGKDHSYPPHLVPYKANLWALREIGVNRVLAISAVGSINKLFRAGDFVIIDNFLDFTRKRDSTYYEGKFSAEVEGNDEVARLLREKKVVHIDVTEPYCPQVRNSLMDILEEKHFKYHPAGTYACTEGPRFETAAEIRMLEKLGADVVGMTGYPEVVLARELTMCYASLCVVANPAAGISGYRLTSKEVLELMAEREENIKEVIMELILKLPEERSCGCDKVLEGAEV</sequence>
<dbReference type="RefSeq" id="WP_121013056.1">
    <property type="nucleotide sequence ID" value="NZ_RCCJ01000001.1"/>
</dbReference>
<keyword evidence="1 4" id="KW-0328">Glycosyltransferase</keyword>
<evidence type="ECO:0000259" key="5">
    <source>
        <dbReference type="Pfam" id="PF01048"/>
    </source>
</evidence>
<comment type="miscellaneous">
    <text evidence="4">Although this enzyme belongs to the family of MTA phosphorylases based on sequence homology, it has been shown that conserved amino acid substitutions in the substrate binding pocket convert the substrate specificity of this enzyme from 6-aminopurines to 6-oxopurines.</text>
</comment>
<dbReference type="EC" id="2.4.2.1" evidence="4"/>
<dbReference type="GO" id="GO:0005829">
    <property type="term" value="C:cytosol"/>
    <property type="evidence" value="ECO:0007669"/>
    <property type="project" value="TreeGrafter"/>
</dbReference>
<dbReference type="Gene3D" id="3.40.50.1580">
    <property type="entry name" value="Nucleoside phosphorylase domain"/>
    <property type="match status" value="1"/>
</dbReference>
<comment type="catalytic activity">
    <reaction evidence="4">
        <text>a purine D-ribonucleoside + phosphate = a purine nucleobase + alpha-D-ribose 1-phosphate</text>
        <dbReference type="Rhea" id="RHEA:19805"/>
        <dbReference type="ChEBI" id="CHEBI:26386"/>
        <dbReference type="ChEBI" id="CHEBI:43474"/>
        <dbReference type="ChEBI" id="CHEBI:57720"/>
        <dbReference type="ChEBI" id="CHEBI:142355"/>
        <dbReference type="EC" id="2.4.2.1"/>
    </reaction>
</comment>
<evidence type="ECO:0000313" key="6">
    <source>
        <dbReference type="EMBL" id="RLJ71581.1"/>
    </source>
</evidence>
<dbReference type="PROSITE" id="PS01240">
    <property type="entry name" value="PNP_MTAP_2"/>
    <property type="match status" value="1"/>
</dbReference>
<feature type="site" description="Important for substrate specificity" evidence="4">
    <location>
        <position position="181"/>
    </location>
</feature>
<dbReference type="AlphaFoldDB" id="A0A497XTJ3"/>
<organism evidence="6 7">
    <name type="scientific">Hydrogenivirga caldilitoris</name>
    <dbReference type="NCBI Taxonomy" id="246264"/>
    <lineage>
        <taxon>Bacteria</taxon>
        <taxon>Pseudomonadati</taxon>
        <taxon>Aquificota</taxon>
        <taxon>Aquificia</taxon>
        <taxon>Aquificales</taxon>
        <taxon>Aquificaceae</taxon>
        <taxon>Hydrogenivirga</taxon>
    </lineage>
</organism>
<protein>
    <recommendedName>
        <fullName evidence="4">Probable 6-oxopurine nucleoside phosphorylase</fullName>
        <ecNumber evidence="4">2.4.2.1</ecNumber>
    </recommendedName>
    <alternativeName>
        <fullName evidence="4">Purine nucleoside phosphorylase</fullName>
        <shortName evidence="4">PNP</shortName>
    </alternativeName>
</protein>
<name>A0A497XTJ3_9AQUI</name>
<feature type="binding site" evidence="4">
    <location>
        <begin position="83"/>
        <end position="84"/>
    </location>
    <ligand>
        <name>phosphate</name>
        <dbReference type="ChEBI" id="CHEBI:43474"/>
    </ligand>
</feature>
<dbReference type="InterPro" id="IPR035994">
    <property type="entry name" value="Nucleoside_phosphorylase_sf"/>
</dbReference>
<dbReference type="PANTHER" id="PTHR42679:SF2">
    <property type="entry name" value="S-METHYL-5'-THIOADENOSINE PHOSPHORYLASE"/>
    <property type="match status" value="1"/>
</dbReference>
<dbReference type="UniPathway" id="UPA00606"/>
<dbReference type="Pfam" id="PF01048">
    <property type="entry name" value="PNP_UDP_1"/>
    <property type="match status" value="1"/>
</dbReference>
<dbReference type="InterPro" id="IPR000845">
    <property type="entry name" value="Nucleoside_phosphorylase_d"/>
</dbReference>
<dbReference type="EMBL" id="RCCJ01000001">
    <property type="protein sequence ID" value="RLJ71581.1"/>
    <property type="molecule type" value="Genomic_DNA"/>
</dbReference>
<comment type="pathway">
    <text evidence="4">Purine metabolism; purine nucleoside salvage.</text>
</comment>
<dbReference type="NCBIfam" id="TIGR01694">
    <property type="entry name" value="MTAP"/>
    <property type="match status" value="1"/>
</dbReference>
<proteinExistence type="inferred from homology"/>
<dbReference type="InterPro" id="IPR010044">
    <property type="entry name" value="MTAP"/>
</dbReference>
<keyword evidence="3 4" id="KW-0660">Purine salvage</keyword>
<feature type="binding site" evidence="4">
    <location>
        <position position="8"/>
    </location>
    <ligand>
        <name>phosphate</name>
        <dbReference type="ChEBI" id="CHEBI:43474"/>
    </ligand>
</feature>
<dbReference type="HAMAP" id="MF_01963">
    <property type="entry name" value="MTAP"/>
    <property type="match status" value="1"/>
</dbReference>
<comment type="caution">
    <text evidence="6">The sequence shown here is derived from an EMBL/GenBank/DDBJ whole genome shotgun (WGS) entry which is preliminary data.</text>
</comment>
<feature type="binding site" evidence="4">
    <location>
        <begin position="223"/>
        <end position="225"/>
    </location>
    <ligand>
        <name>substrate</name>
    </ligand>
</feature>
<feature type="binding site" evidence="4">
    <location>
        <begin position="50"/>
        <end position="51"/>
    </location>
    <ligand>
        <name>phosphate</name>
        <dbReference type="ChEBI" id="CHEBI:43474"/>
    </ligand>
</feature>
<feature type="binding site" evidence="4">
    <location>
        <position position="200"/>
    </location>
    <ligand>
        <name>phosphate</name>
        <dbReference type="ChEBI" id="CHEBI:43474"/>
    </ligand>
</feature>
<dbReference type="OrthoDB" id="1523230at2"/>
<dbReference type="GO" id="GO:0006166">
    <property type="term" value="P:purine ribonucleoside salvage"/>
    <property type="evidence" value="ECO:0007669"/>
    <property type="project" value="UniProtKB-UniRule"/>
</dbReference>
<reference evidence="6 7" key="1">
    <citation type="submission" date="2018-10" db="EMBL/GenBank/DDBJ databases">
        <title>Genomic Encyclopedia of Archaeal and Bacterial Type Strains, Phase II (KMG-II): from individual species to whole genera.</title>
        <authorList>
            <person name="Goeker M."/>
        </authorList>
    </citation>
    <scope>NUCLEOTIDE SEQUENCE [LARGE SCALE GENOMIC DNA]</scope>
    <source>
        <strain evidence="6 7">DSM 16510</strain>
    </source>
</reference>